<keyword evidence="2" id="KW-1185">Reference proteome</keyword>
<dbReference type="OrthoDB" id="2706847at2"/>
<name>A0A1V2A8B2_9BACI</name>
<accession>A0A1V2A8B2</accession>
<proteinExistence type="predicted"/>
<comment type="caution">
    <text evidence="1">The sequence shown here is derived from an EMBL/GenBank/DDBJ whole genome shotgun (WGS) entry which is preliminary data.</text>
</comment>
<dbReference type="Proteomes" id="UP000188613">
    <property type="component" value="Unassembled WGS sequence"/>
</dbReference>
<dbReference type="AlphaFoldDB" id="A0A1V2A8B2"/>
<evidence type="ECO:0000313" key="2">
    <source>
        <dbReference type="Proteomes" id="UP000188613"/>
    </source>
</evidence>
<reference evidence="1 2" key="1">
    <citation type="submission" date="2016-12" db="EMBL/GenBank/DDBJ databases">
        <title>Domibacillus sp. SAB 38T whole genome sequencing.</title>
        <authorList>
            <person name="Verma A."/>
            <person name="Ojha A.K."/>
            <person name="Krishnamurthi S."/>
        </authorList>
    </citation>
    <scope>NUCLEOTIDE SEQUENCE [LARGE SCALE GENOMIC DNA]</scope>
    <source>
        <strain evidence="1 2">SAB 38</strain>
    </source>
</reference>
<sequence length="158" mass="17834">MKINSSGNVSTAMYLTAPKNNNQFEEVLKNTRVREGGIKQFPDHLYHSLATKYDVRNATFEEITDVANSLYKAGEISLREVAVLTFDYERAAQSIRKNANGSVSSNFSMYETAANENGKRDWIAEFELRAAKDFKYGNLVGHSNKMKILSVLQRLDAQ</sequence>
<evidence type="ECO:0000313" key="1">
    <source>
        <dbReference type="EMBL" id="OMP67239.1"/>
    </source>
</evidence>
<gene>
    <name evidence="1" type="ORF">BTO28_07865</name>
</gene>
<organism evidence="1 2">
    <name type="scientific">Domibacillus epiphyticus</name>
    <dbReference type="NCBI Taxonomy" id="1714355"/>
    <lineage>
        <taxon>Bacteria</taxon>
        <taxon>Bacillati</taxon>
        <taxon>Bacillota</taxon>
        <taxon>Bacilli</taxon>
        <taxon>Bacillales</taxon>
        <taxon>Bacillaceae</taxon>
        <taxon>Domibacillus</taxon>
    </lineage>
</organism>
<dbReference type="EMBL" id="MSFI01000011">
    <property type="protein sequence ID" value="OMP67239.1"/>
    <property type="molecule type" value="Genomic_DNA"/>
</dbReference>
<protein>
    <submittedName>
        <fullName evidence="1">Uncharacterized protein</fullName>
    </submittedName>
</protein>
<dbReference type="RefSeq" id="WP_076765005.1">
    <property type="nucleotide sequence ID" value="NZ_MSFI01000011.1"/>
</dbReference>